<dbReference type="InterPro" id="IPR013563">
    <property type="entry name" value="Oligopep_ABC_C"/>
</dbReference>
<sequence length="323" mass="35815">MKGDVLSVRNLKTYFYTSTGTVKAVDGINLDINRGEAVGLVGESGCGKSCTALSIMRLIPIPGKTIDGQVLYKDREILSLSEREMRQVRGREIAMIFQDPFTFLNPLMKVGDQISENILTHQRISRTNVIEEILELLKRVRMPTPERVASFYPHELSGGMRQRVVAAMAIASEPSLLIADEPTTALDVTIQRQILQLITQLKEELDLSLLLISHDLGIVAETCDRVYVMYAGKVVESASIYALFEEPKHPYTHGLINSALSIERYQKEIVGIGGAVPNLVNPPAGCRFHPRCSRAMPICGEKEPQMIEVGEQHLVACHLFEGS</sequence>
<evidence type="ECO:0000256" key="4">
    <source>
        <dbReference type="ARBA" id="ARBA00022519"/>
    </source>
</evidence>
<evidence type="ECO:0000256" key="1">
    <source>
        <dbReference type="ARBA" id="ARBA00004202"/>
    </source>
</evidence>
<dbReference type="GO" id="GO:0005524">
    <property type="term" value="F:ATP binding"/>
    <property type="evidence" value="ECO:0007669"/>
    <property type="project" value="UniProtKB-KW"/>
</dbReference>
<dbReference type="PATRIC" id="fig|1685127.3.peg.1247"/>
<dbReference type="PROSITE" id="PS50893">
    <property type="entry name" value="ABC_TRANSPORTER_2"/>
    <property type="match status" value="1"/>
</dbReference>
<dbReference type="FunFam" id="3.40.50.300:FF:000016">
    <property type="entry name" value="Oligopeptide ABC transporter ATP-binding component"/>
    <property type="match status" value="1"/>
</dbReference>
<dbReference type="Pfam" id="PF08352">
    <property type="entry name" value="oligo_HPY"/>
    <property type="match status" value="1"/>
</dbReference>
<keyword evidence="4" id="KW-0997">Cell inner membrane</keyword>
<evidence type="ECO:0000256" key="2">
    <source>
        <dbReference type="ARBA" id="ARBA00022448"/>
    </source>
</evidence>
<evidence type="ECO:0000313" key="11">
    <source>
        <dbReference type="Proteomes" id="UP000037210"/>
    </source>
</evidence>
<dbReference type="GO" id="GO:0016887">
    <property type="term" value="F:ATP hydrolysis activity"/>
    <property type="evidence" value="ECO:0007669"/>
    <property type="project" value="InterPro"/>
</dbReference>
<dbReference type="AlphaFoldDB" id="A0A0M0BPA4"/>
<dbReference type="PANTHER" id="PTHR43297:SF14">
    <property type="entry name" value="ATPASE AAA-TYPE CORE DOMAIN-CONTAINING PROTEIN"/>
    <property type="match status" value="1"/>
</dbReference>
<comment type="subcellular location">
    <subcellularLocation>
        <location evidence="1">Cell membrane</location>
        <topology evidence="1">Peripheral membrane protein</topology>
    </subcellularLocation>
</comment>
<dbReference type="GO" id="GO:0015833">
    <property type="term" value="P:peptide transport"/>
    <property type="evidence" value="ECO:0007669"/>
    <property type="project" value="InterPro"/>
</dbReference>
<evidence type="ECO:0000256" key="8">
    <source>
        <dbReference type="ARBA" id="ARBA00023136"/>
    </source>
</evidence>
<evidence type="ECO:0000256" key="7">
    <source>
        <dbReference type="ARBA" id="ARBA00022967"/>
    </source>
</evidence>
<proteinExistence type="predicted"/>
<evidence type="ECO:0000259" key="9">
    <source>
        <dbReference type="PROSITE" id="PS50893"/>
    </source>
</evidence>
<reference evidence="10 11" key="1">
    <citation type="submission" date="2015-06" db="EMBL/GenBank/DDBJ databases">
        <title>New insights into the roles of widespread benthic archaea in carbon and nitrogen cycling.</title>
        <authorList>
            <person name="Lazar C.S."/>
            <person name="Baker B.J."/>
            <person name="Seitz K.W."/>
            <person name="Hyde A.S."/>
            <person name="Dick G.J."/>
            <person name="Hinrichs K.-U."/>
            <person name="Teske A.P."/>
        </authorList>
    </citation>
    <scope>NUCLEOTIDE SEQUENCE [LARGE SCALE GENOMIC DNA]</scope>
    <source>
        <strain evidence="10">DG-45</strain>
    </source>
</reference>
<gene>
    <name evidence="10" type="ORF">AC482_04635</name>
</gene>
<keyword evidence="3" id="KW-1003">Cell membrane</keyword>
<organism evidence="10 11">
    <name type="scientific">miscellaneous Crenarchaeota group-15 archaeon DG-45</name>
    <dbReference type="NCBI Taxonomy" id="1685127"/>
    <lineage>
        <taxon>Archaea</taxon>
        <taxon>Candidatus Bathyarchaeota</taxon>
        <taxon>MCG-15</taxon>
    </lineage>
</organism>
<evidence type="ECO:0000256" key="5">
    <source>
        <dbReference type="ARBA" id="ARBA00022741"/>
    </source>
</evidence>
<comment type="caution">
    <text evidence="10">The sequence shown here is derived from an EMBL/GenBank/DDBJ whole genome shotgun (WGS) entry which is preliminary data.</text>
</comment>
<keyword evidence="7" id="KW-1278">Translocase</keyword>
<dbReference type="GO" id="GO:0005886">
    <property type="term" value="C:plasma membrane"/>
    <property type="evidence" value="ECO:0007669"/>
    <property type="project" value="UniProtKB-SubCell"/>
</dbReference>
<dbReference type="InterPro" id="IPR003439">
    <property type="entry name" value="ABC_transporter-like_ATP-bd"/>
</dbReference>
<dbReference type="InterPro" id="IPR027417">
    <property type="entry name" value="P-loop_NTPase"/>
</dbReference>
<dbReference type="PANTHER" id="PTHR43297">
    <property type="entry name" value="OLIGOPEPTIDE TRANSPORT ATP-BINDING PROTEIN APPD"/>
    <property type="match status" value="1"/>
</dbReference>
<protein>
    <submittedName>
        <fullName evidence="10">Peptide ABC transporter ATP-binding protein</fullName>
    </submittedName>
</protein>
<keyword evidence="8" id="KW-0472">Membrane</keyword>
<name>A0A0M0BPA4_9ARCH</name>
<keyword evidence="5" id="KW-0547">Nucleotide-binding</keyword>
<dbReference type="Proteomes" id="UP000037210">
    <property type="component" value="Unassembled WGS sequence"/>
</dbReference>
<dbReference type="InterPro" id="IPR050388">
    <property type="entry name" value="ABC_Ni/Peptide_Import"/>
</dbReference>
<dbReference type="NCBIfam" id="TIGR01727">
    <property type="entry name" value="oligo_HPY"/>
    <property type="match status" value="1"/>
</dbReference>
<dbReference type="CDD" id="cd03257">
    <property type="entry name" value="ABC_NikE_OppD_transporters"/>
    <property type="match status" value="1"/>
</dbReference>
<dbReference type="SUPFAM" id="SSF52540">
    <property type="entry name" value="P-loop containing nucleoside triphosphate hydrolases"/>
    <property type="match status" value="1"/>
</dbReference>
<dbReference type="Gene3D" id="3.40.50.300">
    <property type="entry name" value="P-loop containing nucleotide triphosphate hydrolases"/>
    <property type="match status" value="1"/>
</dbReference>
<accession>A0A0M0BPA4</accession>
<keyword evidence="6 10" id="KW-0067">ATP-binding</keyword>
<feature type="domain" description="ABC transporter" evidence="9">
    <location>
        <begin position="8"/>
        <end position="256"/>
    </location>
</feature>
<evidence type="ECO:0000256" key="3">
    <source>
        <dbReference type="ARBA" id="ARBA00022475"/>
    </source>
</evidence>
<dbReference type="InterPro" id="IPR003593">
    <property type="entry name" value="AAA+_ATPase"/>
</dbReference>
<dbReference type="EMBL" id="LFWZ01000040">
    <property type="protein sequence ID" value="KON30131.1"/>
    <property type="molecule type" value="Genomic_DNA"/>
</dbReference>
<evidence type="ECO:0000256" key="6">
    <source>
        <dbReference type="ARBA" id="ARBA00022840"/>
    </source>
</evidence>
<dbReference type="SMART" id="SM00382">
    <property type="entry name" value="AAA"/>
    <property type="match status" value="1"/>
</dbReference>
<dbReference type="Pfam" id="PF00005">
    <property type="entry name" value="ABC_tran"/>
    <property type="match status" value="1"/>
</dbReference>
<keyword evidence="2" id="KW-0813">Transport</keyword>
<evidence type="ECO:0000313" key="10">
    <source>
        <dbReference type="EMBL" id="KON30131.1"/>
    </source>
</evidence>